<protein>
    <recommendedName>
        <fullName evidence="3">Phage protein U</fullName>
    </recommendedName>
</protein>
<evidence type="ECO:0008006" key="3">
    <source>
        <dbReference type="Google" id="ProtNLM"/>
    </source>
</evidence>
<dbReference type="InterPro" id="IPR009734">
    <property type="entry name" value="Myoviridae_GpU"/>
</dbReference>
<dbReference type="OrthoDB" id="7678146at2"/>
<gene>
    <name evidence="1" type="ORF">SAMN06297251_12712</name>
</gene>
<accession>A0A1W2EJV4</accession>
<name>A0A1W2EJV4_9HYPH</name>
<keyword evidence="2" id="KW-1185">Reference proteome</keyword>
<organism evidence="1 2">
    <name type="scientific">Fulvimarina manganoxydans</name>
    <dbReference type="NCBI Taxonomy" id="937218"/>
    <lineage>
        <taxon>Bacteria</taxon>
        <taxon>Pseudomonadati</taxon>
        <taxon>Pseudomonadota</taxon>
        <taxon>Alphaproteobacteria</taxon>
        <taxon>Hyphomicrobiales</taxon>
        <taxon>Aurantimonadaceae</taxon>
        <taxon>Fulvimarina</taxon>
    </lineage>
</organism>
<reference evidence="1 2" key="1">
    <citation type="submission" date="2017-04" db="EMBL/GenBank/DDBJ databases">
        <authorList>
            <person name="Afonso C.L."/>
            <person name="Miller P.J."/>
            <person name="Scott M.A."/>
            <person name="Spackman E."/>
            <person name="Goraichik I."/>
            <person name="Dimitrov K.M."/>
            <person name="Suarez D.L."/>
            <person name="Swayne D.E."/>
        </authorList>
    </citation>
    <scope>NUCLEOTIDE SEQUENCE [LARGE SCALE GENOMIC DNA]</scope>
    <source>
        <strain evidence="1 2">CGMCC 1.10972</strain>
    </source>
</reference>
<sequence length="147" mass="15914">MLYQIGLLSIRTNGFSAERVRRSARADFAVKPVVGGRKPREAIGIGDDSLTLSGKLLPFKLGGLTELDIAHGMMASQIPQPVLRGDGRVLGYHVLEEIEEDHQNIEPNGVGFELDYTIKTQRVPPPITVDAAAIVGGLVSLFRVLRG</sequence>
<dbReference type="Proteomes" id="UP000192656">
    <property type="component" value="Unassembled WGS sequence"/>
</dbReference>
<evidence type="ECO:0000313" key="1">
    <source>
        <dbReference type="EMBL" id="SMD09953.1"/>
    </source>
</evidence>
<dbReference type="STRING" id="937218.SAMN06297251_12712"/>
<dbReference type="AlphaFoldDB" id="A0A1W2EJV4"/>
<dbReference type="EMBL" id="FWXR01000027">
    <property type="protein sequence ID" value="SMD09953.1"/>
    <property type="molecule type" value="Genomic_DNA"/>
</dbReference>
<dbReference type="RefSeq" id="WP_084412374.1">
    <property type="nucleotide sequence ID" value="NZ_FWXR01000027.1"/>
</dbReference>
<evidence type="ECO:0000313" key="2">
    <source>
        <dbReference type="Proteomes" id="UP000192656"/>
    </source>
</evidence>
<proteinExistence type="predicted"/>
<dbReference type="Pfam" id="PF06995">
    <property type="entry name" value="Phage_P2_GpU"/>
    <property type="match status" value="1"/>
</dbReference>